<evidence type="ECO:0000256" key="1">
    <source>
        <dbReference type="ARBA" id="ARBA00008675"/>
    </source>
</evidence>
<dbReference type="Pfam" id="PF07724">
    <property type="entry name" value="AAA_2"/>
    <property type="match status" value="1"/>
</dbReference>
<dbReference type="FunFam" id="3.40.50.300:FF:000010">
    <property type="entry name" value="Chaperone clpB 1, putative"/>
    <property type="match status" value="1"/>
</dbReference>
<dbReference type="PANTHER" id="PTHR11638">
    <property type="entry name" value="ATP-DEPENDENT CLP PROTEASE"/>
    <property type="match status" value="1"/>
</dbReference>
<keyword evidence="3 7" id="KW-0547">Nucleotide-binding</keyword>
<evidence type="ECO:0000256" key="5">
    <source>
        <dbReference type="ARBA" id="ARBA00023186"/>
    </source>
</evidence>
<dbReference type="SUPFAM" id="SSF81923">
    <property type="entry name" value="Double Clp-N motif"/>
    <property type="match status" value="1"/>
</dbReference>
<dbReference type="GO" id="GO:0034605">
    <property type="term" value="P:cellular response to heat"/>
    <property type="evidence" value="ECO:0007669"/>
    <property type="project" value="TreeGrafter"/>
</dbReference>
<dbReference type="GO" id="GO:0016887">
    <property type="term" value="F:ATP hydrolysis activity"/>
    <property type="evidence" value="ECO:0007669"/>
    <property type="project" value="InterPro"/>
</dbReference>
<dbReference type="InterPro" id="IPR041546">
    <property type="entry name" value="ClpA/ClpB_AAA_lid"/>
</dbReference>
<keyword evidence="4 7" id="KW-0067">ATP-binding</keyword>
<evidence type="ECO:0000256" key="8">
    <source>
        <dbReference type="SAM" id="Coils"/>
    </source>
</evidence>
<evidence type="ECO:0000256" key="3">
    <source>
        <dbReference type="ARBA" id="ARBA00022741"/>
    </source>
</evidence>
<evidence type="ECO:0000256" key="7">
    <source>
        <dbReference type="RuleBase" id="RU004432"/>
    </source>
</evidence>
<dbReference type="Pfam" id="PF17871">
    <property type="entry name" value="AAA_lid_9"/>
    <property type="match status" value="1"/>
</dbReference>
<dbReference type="InterPro" id="IPR027417">
    <property type="entry name" value="P-loop_NTPase"/>
</dbReference>
<evidence type="ECO:0000256" key="2">
    <source>
        <dbReference type="ARBA" id="ARBA00022737"/>
    </source>
</evidence>
<dbReference type="PROSITE" id="PS00870">
    <property type="entry name" value="CLPAB_1"/>
    <property type="match status" value="1"/>
</dbReference>
<keyword evidence="8" id="KW-0175">Coiled coil</keyword>
<dbReference type="InterPro" id="IPR036628">
    <property type="entry name" value="Clp_N_dom_sf"/>
</dbReference>
<dbReference type="FunFam" id="3.40.50.300:FF:000025">
    <property type="entry name" value="ATP-dependent Clp protease subunit"/>
    <property type="match status" value="1"/>
</dbReference>
<organism evidence="10">
    <name type="scientific">Trypanosoma brucei equiperdum</name>
    <dbReference type="NCBI Taxonomy" id="630700"/>
    <lineage>
        <taxon>Eukaryota</taxon>
        <taxon>Discoba</taxon>
        <taxon>Euglenozoa</taxon>
        <taxon>Kinetoplastea</taxon>
        <taxon>Metakinetoplastina</taxon>
        <taxon>Trypanosomatida</taxon>
        <taxon>Trypanosomatidae</taxon>
        <taxon>Trypanosoma</taxon>
    </lineage>
</organism>
<dbReference type="InterPro" id="IPR001270">
    <property type="entry name" value="ClpA/B"/>
</dbReference>
<dbReference type="PRINTS" id="PR00300">
    <property type="entry name" value="CLPPROTEASEA"/>
</dbReference>
<dbReference type="Gene3D" id="1.10.8.60">
    <property type="match status" value="1"/>
</dbReference>
<dbReference type="InterPro" id="IPR019489">
    <property type="entry name" value="Clp_ATPase_C"/>
</dbReference>
<dbReference type="Pfam" id="PF10431">
    <property type="entry name" value="ClpB_D2-small"/>
    <property type="match status" value="1"/>
</dbReference>
<protein>
    <submittedName>
        <fullName evidence="10">Chaperone protein ClpB1</fullName>
    </submittedName>
</protein>
<dbReference type="Pfam" id="PF02861">
    <property type="entry name" value="Clp_N"/>
    <property type="match status" value="1"/>
</dbReference>
<dbReference type="InterPro" id="IPR018368">
    <property type="entry name" value="ClpA/B_CS1"/>
</dbReference>
<dbReference type="SMART" id="SM00382">
    <property type="entry name" value="AAA"/>
    <property type="match status" value="2"/>
</dbReference>
<dbReference type="PROSITE" id="PS51903">
    <property type="entry name" value="CLP_R"/>
    <property type="match status" value="1"/>
</dbReference>
<evidence type="ECO:0000256" key="4">
    <source>
        <dbReference type="ARBA" id="ARBA00022840"/>
    </source>
</evidence>
<evidence type="ECO:0000259" key="9">
    <source>
        <dbReference type="PROSITE" id="PS51903"/>
    </source>
</evidence>
<dbReference type="GO" id="GO:0005737">
    <property type="term" value="C:cytoplasm"/>
    <property type="evidence" value="ECO:0007669"/>
    <property type="project" value="TreeGrafter"/>
</dbReference>
<dbReference type="SMART" id="SM01086">
    <property type="entry name" value="ClpB_D2-small"/>
    <property type="match status" value="1"/>
</dbReference>
<feature type="coiled-coil region" evidence="8">
    <location>
        <begin position="411"/>
        <end position="532"/>
    </location>
</feature>
<dbReference type="PROSITE" id="PS00871">
    <property type="entry name" value="CLPAB_2"/>
    <property type="match status" value="1"/>
</dbReference>
<sequence length="870" mass="97019">MAHSDRQCTNAAQTALSDAVESARKHNNGFVDPAHLALVLFKNEDGLASRVLRKLNAGTVLEPLAARVGALPEQRPAPAVPSPSPAMVVVLNTAEQKRIEWGDSLIAVDHLLIGLFECKEVEAIMKAAHASKKAVEGALLELRKGKKVTSEFQEENYQALEKYATDLCKLAEEGKLDPVIGRTDEVLRTIRVLSRRTKNNPILIGEPGVGKTAIAEGIAQRIVRGDVPDTLLNTRLFSLDLGALIAGSSLRGEFEERLKSVLNEVKESSNGVILFIDEIHLVLGAGKSGGSMDAANLLKPMLARGELRTIGATTLEEYRTYVEKDAAFERRFMPVYVTEPSVEECISILRGLKDRYEAHHGVQITDNAVVVAAQLANRYITNRFMPDKAIDLIDEACANVRVQLSSRPEAIDILERKKRQLEIEAKALERDKEAASRERLKLVKADIQRVEEELQPLVSKYNDERQRIDELQEMQSRLDEKKNKLERAVRDGKMDLAADLQYNVIPLIQDRIRSLKEDIERQKATLVQEKVTEGDVAAVVARWTGIPVVKLSQTDRERLLNLSMHLHRRVKGQDEAVERVADAIIRARAGLSRPNSPTASFLFLGPTGVGKTELVKAVAAELFDDEKHMVRIDMSEYMEQHSVSRLIGAPPGYIGHDEGGQLTEPVRRRPHAVVLFDEVEKAHPNVYNVLLQVLDDGRLTDSRGRTVDFSNTIIVMTSNLGSEHLLNPEETNESYEVLRENVLAAVRSYFRPELINHLDDIVVFRRLRTEDLRGVVDNLIAGVNERLKSSGFSVLLDDGVKDFILEHGHDANMGARPLRRWIEKNIVTEIGRMLIAKELPPNSTLRVSLPEGGNKLTFGVKRGLTSDEWE</sequence>
<dbReference type="InterPro" id="IPR003593">
    <property type="entry name" value="AAA+_ATPase"/>
</dbReference>
<dbReference type="Gene3D" id="1.10.1780.10">
    <property type="entry name" value="Clp, N-terminal domain"/>
    <property type="match status" value="1"/>
</dbReference>
<dbReference type="PANTHER" id="PTHR11638:SF18">
    <property type="entry name" value="HEAT SHOCK PROTEIN 104"/>
    <property type="match status" value="1"/>
</dbReference>
<comment type="caution">
    <text evidence="10">The sequence shown here is derived from an EMBL/GenBank/DDBJ whole genome shotgun (WGS) entry which is preliminary data.</text>
</comment>
<comment type="similarity">
    <text evidence="1 7">Belongs to the ClpA/ClpB family.</text>
</comment>
<keyword evidence="2 6" id="KW-0677">Repeat</keyword>
<dbReference type="InterPro" id="IPR003959">
    <property type="entry name" value="ATPase_AAA_core"/>
</dbReference>
<keyword evidence="5 7" id="KW-0143">Chaperone</keyword>
<dbReference type="InterPro" id="IPR050130">
    <property type="entry name" value="ClpA_ClpB"/>
</dbReference>
<dbReference type="SUPFAM" id="SSF52540">
    <property type="entry name" value="P-loop containing nucleoside triphosphate hydrolases"/>
    <property type="match status" value="2"/>
</dbReference>
<dbReference type="Gene3D" id="3.40.50.300">
    <property type="entry name" value="P-loop containing nucleotide triphosphate hydrolases"/>
    <property type="match status" value="3"/>
</dbReference>
<dbReference type="GO" id="GO:0005524">
    <property type="term" value="F:ATP binding"/>
    <property type="evidence" value="ECO:0007669"/>
    <property type="project" value="UniProtKB-KW"/>
</dbReference>
<proteinExistence type="inferred from homology"/>
<accession>A0A3L6LFC4</accession>
<dbReference type="InterPro" id="IPR028299">
    <property type="entry name" value="ClpA/B_CS2"/>
</dbReference>
<dbReference type="AlphaFoldDB" id="A0A3L6LFC4"/>
<dbReference type="CDD" id="cd00009">
    <property type="entry name" value="AAA"/>
    <property type="match status" value="1"/>
</dbReference>
<dbReference type="Pfam" id="PF00004">
    <property type="entry name" value="AAA"/>
    <property type="match status" value="1"/>
</dbReference>
<evidence type="ECO:0000256" key="6">
    <source>
        <dbReference type="PROSITE-ProRule" id="PRU01251"/>
    </source>
</evidence>
<dbReference type="EMBL" id="QSBY01000002">
    <property type="protein sequence ID" value="RHW74127.1"/>
    <property type="molecule type" value="Genomic_DNA"/>
</dbReference>
<gene>
    <name evidence="10" type="ORF">DPX39_020028100</name>
</gene>
<reference evidence="10" key="1">
    <citation type="submission" date="2018-09" db="EMBL/GenBank/DDBJ databases">
        <title>whole genome sequence of T. equiperdum IVM-t1 strain.</title>
        <authorList>
            <person name="Suganuma K."/>
        </authorList>
    </citation>
    <scope>NUCLEOTIDE SEQUENCE [LARGE SCALE GENOMIC DNA]</scope>
    <source>
        <strain evidence="10">IVM-t1</strain>
    </source>
</reference>
<dbReference type="InterPro" id="IPR004176">
    <property type="entry name" value="Clp_R_N"/>
</dbReference>
<evidence type="ECO:0000313" key="10">
    <source>
        <dbReference type="EMBL" id="RHW74127.1"/>
    </source>
</evidence>
<dbReference type="FunFam" id="3.40.50.300:FF:000120">
    <property type="entry name" value="ATP-dependent chaperone ClpB"/>
    <property type="match status" value="1"/>
</dbReference>
<dbReference type="Proteomes" id="UP000266743">
    <property type="component" value="Chromosome 2"/>
</dbReference>
<feature type="domain" description="Clp R" evidence="9">
    <location>
        <begin position="4"/>
        <end position="145"/>
    </location>
</feature>
<dbReference type="CDD" id="cd19499">
    <property type="entry name" value="RecA-like_ClpB_Hsp104-like"/>
    <property type="match status" value="1"/>
</dbReference>
<name>A0A3L6LFC4_9TRYP</name>